<dbReference type="InterPro" id="IPR036390">
    <property type="entry name" value="WH_DNA-bd_sf"/>
</dbReference>
<organism evidence="6 7">
    <name type="scientific">Polaromonas vacuolata</name>
    <dbReference type="NCBI Taxonomy" id="37448"/>
    <lineage>
        <taxon>Bacteria</taxon>
        <taxon>Pseudomonadati</taxon>
        <taxon>Pseudomonadota</taxon>
        <taxon>Betaproteobacteria</taxon>
        <taxon>Burkholderiales</taxon>
        <taxon>Comamonadaceae</taxon>
        <taxon>Polaromonas</taxon>
    </lineage>
</organism>
<keyword evidence="4" id="KW-0804">Transcription</keyword>
<evidence type="ECO:0000256" key="1">
    <source>
        <dbReference type="ARBA" id="ARBA00009437"/>
    </source>
</evidence>
<dbReference type="AlphaFoldDB" id="A0A6H2H7R5"/>
<name>A0A6H2H7R5_9BURK</name>
<dbReference type="GO" id="GO:0003700">
    <property type="term" value="F:DNA-binding transcription factor activity"/>
    <property type="evidence" value="ECO:0007669"/>
    <property type="project" value="InterPro"/>
</dbReference>
<dbReference type="PROSITE" id="PS50931">
    <property type="entry name" value="HTH_LYSR"/>
    <property type="match status" value="1"/>
</dbReference>
<feature type="domain" description="HTH lysR-type" evidence="5">
    <location>
        <begin position="1"/>
        <end position="58"/>
    </location>
</feature>
<dbReference type="InterPro" id="IPR005119">
    <property type="entry name" value="LysR_subst-bd"/>
</dbReference>
<dbReference type="InterPro" id="IPR036388">
    <property type="entry name" value="WH-like_DNA-bd_sf"/>
</dbReference>
<dbReference type="EMBL" id="CP051461">
    <property type="protein sequence ID" value="QJC55634.1"/>
    <property type="molecule type" value="Genomic_DNA"/>
</dbReference>
<dbReference type="PANTHER" id="PTHR30346">
    <property type="entry name" value="TRANSCRIPTIONAL DUAL REGULATOR HCAR-RELATED"/>
    <property type="match status" value="1"/>
</dbReference>
<dbReference type="Proteomes" id="UP000502041">
    <property type="component" value="Chromosome"/>
</dbReference>
<comment type="similarity">
    <text evidence="1">Belongs to the LysR transcriptional regulatory family.</text>
</comment>
<dbReference type="PRINTS" id="PR00039">
    <property type="entry name" value="HTHLYSR"/>
</dbReference>
<protein>
    <submittedName>
        <fullName evidence="6">Hca operon transcriptional activator HcaR</fullName>
    </submittedName>
</protein>
<dbReference type="KEGG" id="pvac:HC248_00916"/>
<sequence>MEFRHLRYFLVLAEELHFGRAARRLSMSQPPLSLNLQQLESAVGAQLLTRNSKSVQLTAAGRAFVPAARALLEQAEQAAALARDVGLGMAGNLRIGFAGTLLYSGLPEILARFQAKHPLLRVMLKELSSSEQLIEIAHDRLDLGFVHTTRVPPELSQILVASQAFVCCLQQGHALSRKRQLPLKMLEGQPFAVISRTASPDYHDRILASCADAGFKPEIRYELQHWLSVASLVAQGMGVALVPEALRQSRIAGAVFVPLAAASPSASGEPVNPAVSAYETHCLWKTGREDAALAAFVAAVRSASDGIKLMPSKMKSVKNDARLG</sequence>
<dbReference type="SUPFAM" id="SSF53850">
    <property type="entry name" value="Periplasmic binding protein-like II"/>
    <property type="match status" value="1"/>
</dbReference>
<accession>A0A6H2H7R5</accession>
<dbReference type="Gene3D" id="3.40.190.10">
    <property type="entry name" value="Periplasmic binding protein-like II"/>
    <property type="match status" value="2"/>
</dbReference>
<gene>
    <name evidence="6" type="primary">hcaR</name>
    <name evidence="6" type="ORF">HC248_00916</name>
</gene>
<evidence type="ECO:0000256" key="3">
    <source>
        <dbReference type="ARBA" id="ARBA00023125"/>
    </source>
</evidence>
<dbReference type="InterPro" id="IPR000847">
    <property type="entry name" value="LysR_HTH_N"/>
</dbReference>
<dbReference type="PANTHER" id="PTHR30346:SF0">
    <property type="entry name" value="HCA OPERON TRANSCRIPTIONAL ACTIVATOR HCAR"/>
    <property type="match status" value="1"/>
</dbReference>
<reference evidence="6 7" key="1">
    <citation type="submission" date="2020-04" db="EMBL/GenBank/DDBJ databases">
        <title>Complete genome of a Psychrophilic, Marine, Gas Vacuolate Bacterium Polaromonas vacuolata KCTC 22033T.</title>
        <authorList>
            <person name="Hwang K."/>
            <person name="Kim K.M."/>
        </authorList>
    </citation>
    <scope>NUCLEOTIDE SEQUENCE [LARGE SCALE GENOMIC DNA]</scope>
    <source>
        <strain evidence="6 7">KCTC 22033</strain>
    </source>
</reference>
<dbReference type="GO" id="GO:0032993">
    <property type="term" value="C:protein-DNA complex"/>
    <property type="evidence" value="ECO:0007669"/>
    <property type="project" value="TreeGrafter"/>
</dbReference>
<evidence type="ECO:0000313" key="6">
    <source>
        <dbReference type="EMBL" id="QJC55634.1"/>
    </source>
</evidence>
<evidence type="ECO:0000256" key="2">
    <source>
        <dbReference type="ARBA" id="ARBA00023015"/>
    </source>
</evidence>
<dbReference type="FunFam" id="1.10.10.10:FF:000001">
    <property type="entry name" value="LysR family transcriptional regulator"/>
    <property type="match status" value="1"/>
</dbReference>
<dbReference type="SUPFAM" id="SSF46785">
    <property type="entry name" value="Winged helix' DNA-binding domain"/>
    <property type="match status" value="1"/>
</dbReference>
<evidence type="ECO:0000256" key="4">
    <source>
        <dbReference type="ARBA" id="ARBA00023163"/>
    </source>
</evidence>
<dbReference type="Pfam" id="PF03466">
    <property type="entry name" value="LysR_substrate"/>
    <property type="match status" value="1"/>
</dbReference>
<dbReference type="RefSeq" id="WP_168921471.1">
    <property type="nucleotide sequence ID" value="NZ_CP051461.1"/>
</dbReference>
<evidence type="ECO:0000313" key="7">
    <source>
        <dbReference type="Proteomes" id="UP000502041"/>
    </source>
</evidence>
<keyword evidence="3" id="KW-0238">DNA-binding</keyword>
<keyword evidence="7" id="KW-1185">Reference proteome</keyword>
<dbReference type="Pfam" id="PF00126">
    <property type="entry name" value="HTH_1"/>
    <property type="match status" value="1"/>
</dbReference>
<dbReference type="GO" id="GO:0003677">
    <property type="term" value="F:DNA binding"/>
    <property type="evidence" value="ECO:0007669"/>
    <property type="project" value="UniProtKB-KW"/>
</dbReference>
<evidence type="ECO:0000259" key="5">
    <source>
        <dbReference type="PROSITE" id="PS50931"/>
    </source>
</evidence>
<proteinExistence type="inferred from homology"/>
<dbReference type="Gene3D" id="1.10.10.10">
    <property type="entry name" value="Winged helix-like DNA-binding domain superfamily/Winged helix DNA-binding domain"/>
    <property type="match status" value="1"/>
</dbReference>
<keyword evidence="2" id="KW-0805">Transcription regulation</keyword>